<comment type="caution">
    <text evidence="18">The sequence shown here is derived from an EMBL/GenBank/DDBJ whole genome shotgun (WGS) entry which is preliminary data.</text>
</comment>
<keyword evidence="7 15" id="KW-0460">Magnesium</keyword>
<gene>
    <name evidence="12" type="primary">ddl</name>
    <name evidence="18" type="ORF">F8O02_04815</name>
</gene>
<dbReference type="Gene3D" id="3.30.1490.20">
    <property type="entry name" value="ATP-grasp fold, A domain"/>
    <property type="match status" value="1"/>
</dbReference>
<keyword evidence="9 12" id="KW-0573">Peptidoglycan synthesis</keyword>
<dbReference type="InterPro" id="IPR000291">
    <property type="entry name" value="D-Ala_lig_Van_CS"/>
</dbReference>
<dbReference type="NCBIfam" id="TIGR01205">
    <property type="entry name" value="D_ala_D_alaTIGR"/>
    <property type="match status" value="1"/>
</dbReference>
<keyword evidence="11 12" id="KW-0961">Cell wall biogenesis/degradation</keyword>
<evidence type="ECO:0000256" key="9">
    <source>
        <dbReference type="ARBA" id="ARBA00022984"/>
    </source>
</evidence>
<comment type="pathway">
    <text evidence="12">Cell wall biogenesis; peptidoglycan biosynthesis.</text>
</comment>
<dbReference type="GO" id="GO:0046872">
    <property type="term" value="F:metal ion binding"/>
    <property type="evidence" value="ECO:0007669"/>
    <property type="project" value="UniProtKB-KW"/>
</dbReference>
<comment type="cofactor">
    <cofactor evidence="1">
        <name>Mn(2+)</name>
        <dbReference type="ChEBI" id="CHEBI:29035"/>
    </cofactor>
</comment>
<feature type="binding site" evidence="14">
    <location>
        <begin position="222"/>
        <end position="229"/>
    </location>
    <ligand>
        <name>ATP</name>
        <dbReference type="ChEBI" id="CHEBI:30616"/>
    </ligand>
</feature>
<keyword evidence="5 14" id="KW-0547">Nucleotide-binding</keyword>
<comment type="catalytic activity">
    <reaction evidence="12">
        <text>2 D-alanine + ATP = D-alanyl-D-alanine + ADP + phosphate + H(+)</text>
        <dbReference type="Rhea" id="RHEA:11224"/>
        <dbReference type="ChEBI" id="CHEBI:15378"/>
        <dbReference type="ChEBI" id="CHEBI:30616"/>
        <dbReference type="ChEBI" id="CHEBI:43474"/>
        <dbReference type="ChEBI" id="CHEBI:57416"/>
        <dbReference type="ChEBI" id="CHEBI:57822"/>
        <dbReference type="ChEBI" id="CHEBI:456216"/>
        <dbReference type="EC" id="6.3.2.4"/>
    </reaction>
</comment>
<evidence type="ECO:0000256" key="13">
    <source>
        <dbReference type="PIRSR" id="PIRSR039102-1"/>
    </source>
</evidence>
<dbReference type="GO" id="GO:0008360">
    <property type="term" value="P:regulation of cell shape"/>
    <property type="evidence" value="ECO:0007669"/>
    <property type="project" value="UniProtKB-KW"/>
</dbReference>
<evidence type="ECO:0000256" key="15">
    <source>
        <dbReference type="PIRSR" id="PIRSR039102-3"/>
    </source>
</evidence>
<dbReference type="InterPro" id="IPR013815">
    <property type="entry name" value="ATP_grasp_subdomain_1"/>
</dbReference>
<proteinExistence type="inferred from homology"/>
<feature type="binding site" evidence="15">
    <location>
        <position position="322"/>
    </location>
    <ligand>
        <name>Mg(2+)</name>
        <dbReference type="ChEBI" id="CHEBI:18420"/>
        <label>2</label>
    </ligand>
</feature>
<evidence type="ECO:0000256" key="14">
    <source>
        <dbReference type="PIRSR" id="PIRSR039102-2"/>
    </source>
</evidence>
<protein>
    <recommendedName>
        <fullName evidence="12">D-alanine--D-alanine ligase</fullName>
        <ecNumber evidence="12">6.3.2.4</ecNumber>
    </recommendedName>
    <alternativeName>
        <fullName evidence="12">D-Ala-D-Ala ligase</fullName>
    </alternativeName>
    <alternativeName>
        <fullName evidence="12">D-alanylalanine synthetase</fullName>
    </alternativeName>
</protein>
<dbReference type="SUPFAM" id="SSF52440">
    <property type="entry name" value="PreATP-grasp domain"/>
    <property type="match status" value="1"/>
</dbReference>
<dbReference type="Gene3D" id="3.30.470.20">
    <property type="entry name" value="ATP-grasp fold, B domain"/>
    <property type="match status" value="1"/>
</dbReference>
<dbReference type="InterPro" id="IPR005905">
    <property type="entry name" value="D_ala_D_ala"/>
</dbReference>
<dbReference type="AlphaFoldDB" id="A0A7C8FX86"/>
<keyword evidence="12" id="KW-0963">Cytoplasm</keyword>
<dbReference type="EC" id="6.3.2.4" evidence="12"/>
<name>A0A7C8FX86_9MICO</name>
<keyword evidence="4 15" id="KW-0479">Metal-binding</keyword>
<evidence type="ECO:0000256" key="6">
    <source>
        <dbReference type="ARBA" id="ARBA00022840"/>
    </source>
</evidence>
<dbReference type="GO" id="GO:0005829">
    <property type="term" value="C:cytosol"/>
    <property type="evidence" value="ECO:0007669"/>
    <property type="project" value="TreeGrafter"/>
</dbReference>
<keyword evidence="3 12" id="KW-0436">Ligase</keyword>
<dbReference type="PANTHER" id="PTHR23132">
    <property type="entry name" value="D-ALANINE--D-ALANINE LIGASE"/>
    <property type="match status" value="1"/>
</dbReference>
<feature type="binding site" evidence="14">
    <location>
        <begin position="319"/>
        <end position="320"/>
    </location>
    <ligand>
        <name>ATP</name>
        <dbReference type="ChEBI" id="CHEBI:30616"/>
    </ligand>
</feature>
<dbReference type="PIRSF" id="PIRSF039102">
    <property type="entry name" value="Ddl/VanB"/>
    <property type="match status" value="1"/>
</dbReference>
<evidence type="ECO:0000256" key="1">
    <source>
        <dbReference type="ARBA" id="ARBA00001936"/>
    </source>
</evidence>
<dbReference type="FunFam" id="3.30.470.20:FF:000008">
    <property type="entry name" value="D-alanine--D-alanine ligase"/>
    <property type="match status" value="1"/>
</dbReference>
<evidence type="ECO:0000256" key="2">
    <source>
        <dbReference type="ARBA" id="ARBA00010871"/>
    </source>
</evidence>
<sequence>MTRTRVAVVFGGRSSEHAISVATAGGVLGAIDRDRYDVVPVGITARGRFVLQPDAPDRFQLADGVLPELAPSDTEVVWPSGGSHELRAVTPEGGLRPLGRVDVVLPLLHGPFGEDGTIQGLLAMSGLPYVGSGVMASALGTDKEFTKTVLGAAGIAVGRYAVVHRDDDRLAIDDRIAPLGWPVFVKPARAGSSVGVSRVTRPEELDEALRVAFAEDDKALVEAAVDGREIEMAVLGSRSGSGVRVSAVAGEIVVDGDGFYDFDAKYLADSPARTVCPADVTDAELAELRDVARRAFEALECSGLARVDVFLTAHGVVVNEINTIPGFTPISMFPMLWEASGLHYRELITDLIEQALEHEPLR</sequence>
<accession>A0A7C8FX86</accession>
<evidence type="ECO:0000259" key="17">
    <source>
        <dbReference type="PROSITE" id="PS50975"/>
    </source>
</evidence>
<dbReference type="HAMAP" id="MF_00047">
    <property type="entry name" value="Dala_Dala_lig"/>
    <property type="match status" value="1"/>
</dbReference>
<reference evidence="18 19" key="1">
    <citation type="submission" date="2019-09" db="EMBL/GenBank/DDBJ databases">
        <title>Phylogeny of genus Pseudoclavibacter and closely related genus.</title>
        <authorList>
            <person name="Li Y."/>
        </authorList>
    </citation>
    <scope>NUCLEOTIDE SEQUENCE [LARGE SCALE GENOMIC DNA]</scope>
    <source>
        <strain evidence="18 19">JCM 16921</strain>
    </source>
</reference>
<dbReference type="InterPro" id="IPR011095">
    <property type="entry name" value="Dala_Dala_lig_C"/>
</dbReference>
<evidence type="ECO:0000256" key="3">
    <source>
        <dbReference type="ARBA" id="ARBA00022598"/>
    </source>
</evidence>
<dbReference type="RefSeq" id="WP_158036114.1">
    <property type="nucleotide sequence ID" value="NZ_BAAAZV010000017.1"/>
</dbReference>
<feature type="binding site" evidence="15">
    <location>
        <position position="308"/>
    </location>
    <ligand>
        <name>Mg(2+)</name>
        <dbReference type="ChEBI" id="CHEBI:18420"/>
        <label>1</label>
    </ligand>
</feature>
<dbReference type="Pfam" id="PF07478">
    <property type="entry name" value="Dala_Dala_lig_C"/>
    <property type="match status" value="1"/>
</dbReference>
<evidence type="ECO:0000256" key="16">
    <source>
        <dbReference type="PROSITE-ProRule" id="PRU00409"/>
    </source>
</evidence>
<keyword evidence="10 15" id="KW-0464">Manganese</keyword>
<dbReference type="GO" id="GO:0005524">
    <property type="term" value="F:ATP binding"/>
    <property type="evidence" value="ECO:0007669"/>
    <property type="project" value="UniProtKB-UniRule"/>
</dbReference>
<dbReference type="PANTHER" id="PTHR23132:SF25">
    <property type="entry name" value="D-ALANINE--D-ALANINE LIGASE A"/>
    <property type="match status" value="1"/>
</dbReference>
<keyword evidence="6 16" id="KW-0067">ATP-binding</keyword>
<dbReference type="SUPFAM" id="SSF56059">
    <property type="entry name" value="Glutathione synthetase ATP-binding domain-like"/>
    <property type="match status" value="1"/>
</dbReference>
<comment type="cofactor">
    <cofactor evidence="15">
        <name>Mg(2+)</name>
        <dbReference type="ChEBI" id="CHEBI:18420"/>
    </cofactor>
    <cofactor evidence="15">
        <name>Mn(2+)</name>
        <dbReference type="ChEBI" id="CHEBI:29035"/>
    </cofactor>
    <text evidence="15">Binds 2 magnesium or manganese ions per subunit.</text>
</comment>
<dbReference type="InterPro" id="IPR016185">
    <property type="entry name" value="PreATP-grasp_dom_sf"/>
</dbReference>
<feature type="binding site" evidence="14">
    <location>
        <position position="143"/>
    </location>
    <ligand>
        <name>ATP</name>
        <dbReference type="ChEBI" id="CHEBI:30616"/>
    </ligand>
</feature>
<feature type="binding site" evidence="15">
    <location>
        <position position="320"/>
    </location>
    <ligand>
        <name>Mg(2+)</name>
        <dbReference type="ChEBI" id="CHEBI:18420"/>
        <label>1</label>
    </ligand>
</feature>
<evidence type="ECO:0000256" key="12">
    <source>
        <dbReference type="HAMAP-Rule" id="MF_00047"/>
    </source>
</evidence>
<evidence type="ECO:0000256" key="11">
    <source>
        <dbReference type="ARBA" id="ARBA00023316"/>
    </source>
</evidence>
<organism evidence="18 19">
    <name type="scientific">Pseudoclavibacter caeni</name>
    <dbReference type="NCBI Taxonomy" id="908846"/>
    <lineage>
        <taxon>Bacteria</taxon>
        <taxon>Bacillati</taxon>
        <taxon>Actinomycetota</taxon>
        <taxon>Actinomycetes</taxon>
        <taxon>Micrococcales</taxon>
        <taxon>Microbacteriaceae</taxon>
        <taxon>Pseudoclavibacter</taxon>
    </lineage>
</organism>
<dbReference type="PROSITE" id="PS00843">
    <property type="entry name" value="DALA_DALA_LIGASE_1"/>
    <property type="match status" value="1"/>
</dbReference>
<feature type="domain" description="ATP-grasp" evidence="17">
    <location>
        <begin position="147"/>
        <end position="353"/>
    </location>
</feature>
<dbReference type="PROSITE" id="PS50975">
    <property type="entry name" value="ATP_GRASP"/>
    <property type="match status" value="1"/>
</dbReference>
<keyword evidence="8 12" id="KW-0133">Cell shape</keyword>
<evidence type="ECO:0000313" key="18">
    <source>
        <dbReference type="EMBL" id="KAB1632336.1"/>
    </source>
</evidence>
<dbReference type="OrthoDB" id="9813261at2"/>
<dbReference type="GO" id="GO:0009252">
    <property type="term" value="P:peptidoglycan biosynthetic process"/>
    <property type="evidence" value="ECO:0007669"/>
    <property type="project" value="UniProtKB-UniRule"/>
</dbReference>
<feature type="binding site" evidence="14">
    <location>
        <begin position="192"/>
        <end position="193"/>
    </location>
    <ligand>
        <name>ATP</name>
        <dbReference type="ChEBI" id="CHEBI:30616"/>
    </ligand>
</feature>
<feature type="active site" evidence="13">
    <location>
        <position position="192"/>
    </location>
</feature>
<evidence type="ECO:0000256" key="10">
    <source>
        <dbReference type="ARBA" id="ARBA00023211"/>
    </source>
</evidence>
<comment type="function">
    <text evidence="12">Cell wall formation.</text>
</comment>
<feature type="binding site" evidence="14">
    <location>
        <begin position="184"/>
        <end position="186"/>
    </location>
    <ligand>
        <name>ATP</name>
        <dbReference type="ChEBI" id="CHEBI:30616"/>
    </ligand>
</feature>
<dbReference type="InterPro" id="IPR011127">
    <property type="entry name" value="Dala_Dala_lig_N"/>
</dbReference>
<evidence type="ECO:0000256" key="7">
    <source>
        <dbReference type="ARBA" id="ARBA00022842"/>
    </source>
</evidence>
<dbReference type="Proteomes" id="UP000481339">
    <property type="component" value="Unassembled WGS sequence"/>
</dbReference>
<evidence type="ECO:0000256" key="8">
    <source>
        <dbReference type="ARBA" id="ARBA00022960"/>
    </source>
</evidence>
<dbReference type="GO" id="GO:0008716">
    <property type="term" value="F:D-alanine-D-alanine ligase activity"/>
    <property type="evidence" value="ECO:0007669"/>
    <property type="project" value="UniProtKB-UniRule"/>
</dbReference>
<evidence type="ECO:0000256" key="4">
    <source>
        <dbReference type="ARBA" id="ARBA00022723"/>
    </source>
</evidence>
<evidence type="ECO:0000313" key="19">
    <source>
        <dbReference type="Proteomes" id="UP000481339"/>
    </source>
</evidence>
<comment type="subcellular location">
    <subcellularLocation>
        <location evidence="12">Cytoplasm</location>
    </subcellularLocation>
</comment>
<keyword evidence="19" id="KW-1185">Reference proteome</keyword>
<feature type="active site" evidence="13">
    <location>
        <position position="331"/>
    </location>
</feature>
<dbReference type="Pfam" id="PF01820">
    <property type="entry name" value="Dala_Dala_lig_N"/>
    <property type="match status" value="1"/>
</dbReference>
<dbReference type="UniPathway" id="UPA00219"/>
<dbReference type="PROSITE" id="PS00844">
    <property type="entry name" value="DALA_DALA_LIGASE_2"/>
    <property type="match status" value="1"/>
</dbReference>
<dbReference type="EMBL" id="WBKA01000003">
    <property type="protein sequence ID" value="KAB1632336.1"/>
    <property type="molecule type" value="Genomic_DNA"/>
</dbReference>
<evidence type="ECO:0000256" key="5">
    <source>
        <dbReference type="ARBA" id="ARBA00022741"/>
    </source>
</evidence>
<feature type="active site" evidence="13">
    <location>
        <position position="16"/>
    </location>
</feature>
<feature type="binding site" evidence="15">
    <location>
        <position position="320"/>
    </location>
    <ligand>
        <name>Mg(2+)</name>
        <dbReference type="ChEBI" id="CHEBI:18420"/>
        <label>2</label>
    </ligand>
</feature>
<dbReference type="Gene3D" id="3.40.50.20">
    <property type="match status" value="1"/>
</dbReference>
<comment type="similarity">
    <text evidence="2 12">Belongs to the D-alanine--D-alanine ligase family.</text>
</comment>
<dbReference type="GO" id="GO:0071555">
    <property type="term" value="P:cell wall organization"/>
    <property type="evidence" value="ECO:0007669"/>
    <property type="project" value="UniProtKB-KW"/>
</dbReference>
<dbReference type="InterPro" id="IPR011761">
    <property type="entry name" value="ATP-grasp"/>
</dbReference>
<dbReference type="NCBIfam" id="NF002528">
    <property type="entry name" value="PRK01966.1-4"/>
    <property type="match status" value="1"/>
</dbReference>